<sequence>MWSSKITTILVVACAISFINCKPLMSKVVYNIQKLNNIETKMMRGIKTPTQTGNFQPYYQKHVSDVINRVKVEAHQLYDRQADLKKLEDLKNEIHRLNIQILHIGTPTQSFFSEKNDHILARIAIRSRETFLNPKSELEIDVDEVRRKMIKKLSGPSNNPSAVRNGPQMIGNAYVENGRTLERMNDYQKTYVHFLTKIMAVRGQLVPAEIALTSLEDKLLKQFYRHYTLKQTQVFNLNSDEMNLVKNAARDYEILERLISGQGKLATTHLKNHVSYMLESGLEVSFQKNEIKSLQKLRMPLDSTHWDIFQLHAAFLNAQKSLENEGWWELACNELKKMLIELRGGSYLPTSPSPGTQHIYTFRDVYLIERYSAENFLQDLNYHSLHTALFWNPKRWEILYSSMPSGGIGPSYTEYILRYLLKDDEHSPQETAKGFKQLRPITQDNQENLKMLNKTLWNAIHAKSSDLMIKLEEEFLKRKFDQLQRIAPAAHGLFF</sequence>
<keyword evidence="3" id="KW-1185">Reference proteome</keyword>
<evidence type="ECO:0000256" key="1">
    <source>
        <dbReference type="SAM" id="SignalP"/>
    </source>
</evidence>
<feature type="chain" id="PRO_5040130376" evidence="1">
    <location>
        <begin position="22"/>
        <end position="495"/>
    </location>
</feature>
<dbReference type="EMBL" id="MU167211">
    <property type="protein sequence ID" value="KAG0151710.1"/>
    <property type="molecule type" value="Genomic_DNA"/>
</dbReference>
<comment type="caution">
    <text evidence="2">The sequence shown here is derived from an EMBL/GenBank/DDBJ whole genome shotgun (WGS) entry which is preliminary data.</text>
</comment>
<gene>
    <name evidence="2" type="ORF">CROQUDRAFT_86328</name>
</gene>
<dbReference type="Proteomes" id="UP000886653">
    <property type="component" value="Unassembled WGS sequence"/>
</dbReference>
<protein>
    <submittedName>
        <fullName evidence="2">Uncharacterized protein</fullName>
    </submittedName>
</protein>
<dbReference type="AlphaFoldDB" id="A0A9P6NQV9"/>
<accession>A0A9P6NQV9</accession>
<keyword evidence="1" id="KW-0732">Signal</keyword>
<feature type="signal peptide" evidence="1">
    <location>
        <begin position="1"/>
        <end position="21"/>
    </location>
</feature>
<evidence type="ECO:0000313" key="2">
    <source>
        <dbReference type="EMBL" id="KAG0151710.1"/>
    </source>
</evidence>
<reference evidence="2" key="1">
    <citation type="submission" date="2013-11" db="EMBL/GenBank/DDBJ databases">
        <title>Genome sequence of the fusiform rust pathogen reveals effectors for host alternation and coevolution with pine.</title>
        <authorList>
            <consortium name="DOE Joint Genome Institute"/>
            <person name="Smith K."/>
            <person name="Pendleton A."/>
            <person name="Kubisiak T."/>
            <person name="Anderson C."/>
            <person name="Salamov A."/>
            <person name="Aerts A."/>
            <person name="Riley R."/>
            <person name="Clum A."/>
            <person name="Lindquist E."/>
            <person name="Ence D."/>
            <person name="Campbell M."/>
            <person name="Kronenberg Z."/>
            <person name="Feau N."/>
            <person name="Dhillon B."/>
            <person name="Hamelin R."/>
            <person name="Burleigh J."/>
            <person name="Smith J."/>
            <person name="Yandell M."/>
            <person name="Nelson C."/>
            <person name="Grigoriev I."/>
            <person name="Davis J."/>
        </authorList>
    </citation>
    <scope>NUCLEOTIDE SEQUENCE</scope>
    <source>
        <strain evidence="2">G11</strain>
    </source>
</reference>
<name>A0A9P6NQV9_9BASI</name>
<proteinExistence type="predicted"/>
<evidence type="ECO:0000313" key="3">
    <source>
        <dbReference type="Proteomes" id="UP000886653"/>
    </source>
</evidence>
<organism evidence="2 3">
    <name type="scientific">Cronartium quercuum f. sp. fusiforme G11</name>
    <dbReference type="NCBI Taxonomy" id="708437"/>
    <lineage>
        <taxon>Eukaryota</taxon>
        <taxon>Fungi</taxon>
        <taxon>Dikarya</taxon>
        <taxon>Basidiomycota</taxon>
        <taxon>Pucciniomycotina</taxon>
        <taxon>Pucciniomycetes</taxon>
        <taxon>Pucciniales</taxon>
        <taxon>Coleosporiaceae</taxon>
        <taxon>Cronartium</taxon>
    </lineage>
</organism>